<name>A0ABN1A3V9_9SPHN</name>
<dbReference type="PRINTS" id="PR01006">
    <property type="entry name" value="FLGHOOKFLIE"/>
</dbReference>
<dbReference type="InterPro" id="IPR001624">
    <property type="entry name" value="FliE"/>
</dbReference>
<sequence>MSSVNMNSLMAARNAILNRNNALQDIANKPAGLAGPGQLAEPSKAEGPAGFAAQLTDAIQEVNQLQATAKQATAAYQMGETNDVAAVMLSKHKASLGFESTLQVRNKLLSAYKDIMNMQV</sequence>
<comment type="caution">
    <text evidence="7">The sequence shown here is derived from an EMBL/GenBank/DDBJ whole genome shotgun (WGS) entry which is preliminary data.</text>
</comment>
<proteinExistence type="inferred from homology"/>
<gene>
    <name evidence="4" type="primary">fliE</name>
    <name evidence="7" type="ORF">GCM10009096_04500</name>
</gene>
<dbReference type="RefSeq" id="WP_229954004.1">
    <property type="nucleotide sequence ID" value="NZ_BAAAEM010000002.1"/>
</dbReference>
<dbReference type="NCBIfam" id="TIGR00205">
    <property type="entry name" value="fliE"/>
    <property type="match status" value="1"/>
</dbReference>
<dbReference type="EMBL" id="BAAAEM010000002">
    <property type="protein sequence ID" value="GAA0466898.1"/>
    <property type="molecule type" value="Genomic_DNA"/>
</dbReference>
<dbReference type="PANTHER" id="PTHR34653">
    <property type="match status" value="1"/>
</dbReference>
<comment type="subcellular location">
    <subcellularLocation>
        <location evidence="1 4">Bacterial flagellum basal body</location>
    </subcellularLocation>
</comment>
<evidence type="ECO:0000313" key="7">
    <source>
        <dbReference type="EMBL" id="GAA0466898.1"/>
    </source>
</evidence>
<dbReference type="Pfam" id="PF02049">
    <property type="entry name" value="FliE"/>
    <property type="match status" value="1"/>
</dbReference>
<evidence type="ECO:0000256" key="3">
    <source>
        <dbReference type="ARBA" id="ARBA00023143"/>
    </source>
</evidence>
<comment type="similarity">
    <text evidence="2 4">Belongs to the FliE family.</text>
</comment>
<accession>A0ABN1A3V9</accession>
<dbReference type="Proteomes" id="UP001500713">
    <property type="component" value="Unassembled WGS sequence"/>
</dbReference>
<evidence type="ECO:0000256" key="4">
    <source>
        <dbReference type="HAMAP-Rule" id="MF_00724"/>
    </source>
</evidence>
<evidence type="ECO:0000256" key="6">
    <source>
        <dbReference type="SAM" id="MobiDB-lite"/>
    </source>
</evidence>
<keyword evidence="8" id="KW-1185">Reference proteome</keyword>
<organism evidence="7 8">
    <name type="scientific">Parasphingorhabdus litoris</name>
    <dbReference type="NCBI Taxonomy" id="394733"/>
    <lineage>
        <taxon>Bacteria</taxon>
        <taxon>Pseudomonadati</taxon>
        <taxon>Pseudomonadota</taxon>
        <taxon>Alphaproteobacteria</taxon>
        <taxon>Sphingomonadales</taxon>
        <taxon>Sphingomonadaceae</taxon>
        <taxon>Parasphingorhabdus</taxon>
    </lineage>
</organism>
<dbReference type="PANTHER" id="PTHR34653:SF1">
    <property type="entry name" value="FLAGELLAR HOOK-BASAL BODY COMPLEX PROTEIN FLIE"/>
    <property type="match status" value="1"/>
</dbReference>
<evidence type="ECO:0000256" key="2">
    <source>
        <dbReference type="ARBA" id="ARBA00009272"/>
    </source>
</evidence>
<evidence type="ECO:0000313" key="8">
    <source>
        <dbReference type="Proteomes" id="UP001500713"/>
    </source>
</evidence>
<evidence type="ECO:0000256" key="1">
    <source>
        <dbReference type="ARBA" id="ARBA00004117"/>
    </source>
</evidence>
<dbReference type="HAMAP" id="MF_00724">
    <property type="entry name" value="FliE"/>
    <property type="match status" value="1"/>
</dbReference>
<feature type="region of interest" description="Disordered" evidence="6">
    <location>
        <begin position="28"/>
        <end position="50"/>
    </location>
</feature>
<evidence type="ECO:0000256" key="5">
    <source>
        <dbReference type="NCBIfam" id="TIGR00205"/>
    </source>
</evidence>
<reference evidence="7 8" key="1">
    <citation type="journal article" date="2019" name="Int. J. Syst. Evol. Microbiol.">
        <title>The Global Catalogue of Microorganisms (GCM) 10K type strain sequencing project: providing services to taxonomists for standard genome sequencing and annotation.</title>
        <authorList>
            <consortium name="The Broad Institute Genomics Platform"/>
            <consortium name="The Broad Institute Genome Sequencing Center for Infectious Disease"/>
            <person name="Wu L."/>
            <person name="Ma J."/>
        </authorList>
    </citation>
    <scope>NUCLEOTIDE SEQUENCE [LARGE SCALE GENOMIC DNA]</scope>
    <source>
        <strain evidence="7 8">JCM 14162</strain>
    </source>
</reference>
<protein>
    <recommendedName>
        <fullName evidence="4 5">Flagellar hook-basal body complex protein FliE</fullName>
    </recommendedName>
</protein>
<keyword evidence="3 4" id="KW-0975">Bacterial flagellum</keyword>